<evidence type="ECO:0000256" key="3">
    <source>
        <dbReference type="ARBA" id="ARBA00011906"/>
    </source>
</evidence>
<feature type="compositionally biased region" description="Low complexity" evidence="11">
    <location>
        <begin position="472"/>
        <end position="484"/>
    </location>
</feature>
<dbReference type="Pfam" id="PF00264">
    <property type="entry name" value="Tyrosinase"/>
    <property type="match status" value="1"/>
</dbReference>
<evidence type="ECO:0000256" key="11">
    <source>
        <dbReference type="SAM" id="MobiDB-lite"/>
    </source>
</evidence>
<dbReference type="EMBL" id="PNEN01000517">
    <property type="protein sequence ID" value="PPJ56473.1"/>
    <property type="molecule type" value="Genomic_DNA"/>
</dbReference>
<dbReference type="InterPro" id="IPR050316">
    <property type="entry name" value="Tyrosinase/Hemocyanin"/>
</dbReference>
<dbReference type="Pfam" id="PF18132">
    <property type="entry name" value="Tyrosinase_C"/>
    <property type="match status" value="1"/>
</dbReference>
<accession>A0A2S6C9X9</accession>
<comment type="catalytic activity">
    <reaction evidence="10">
        <text>L-tyrosine + O2 = L-dopaquinone + H2O</text>
        <dbReference type="Rhea" id="RHEA:18117"/>
        <dbReference type="ChEBI" id="CHEBI:15377"/>
        <dbReference type="ChEBI" id="CHEBI:15379"/>
        <dbReference type="ChEBI" id="CHEBI:57924"/>
        <dbReference type="ChEBI" id="CHEBI:58315"/>
        <dbReference type="EC" id="1.14.18.1"/>
    </reaction>
</comment>
<evidence type="ECO:0000256" key="7">
    <source>
        <dbReference type="ARBA" id="ARBA00023033"/>
    </source>
</evidence>
<evidence type="ECO:0000256" key="2">
    <source>
        <dbReference type="ARBA" id="ARBA00009928"/>
    </source>
</evidence>
<dbReference type="OrthoDB" id="6132182at2759"/>
<evidence type="ECO:0000256" key="9">
    <source>
        <dbReference type="ARBA" id="ARBA00048233"/>
    </source>
</evidence>
<evidence type="ECO:0000259" key="13">
    <source>
        <dbReference type="PROSITE" id="PS00497"/>
    </source>
</evidence>
<reference evidence="16" key="1">
    <citation type="journal article" date="2017" name="bioRxiv">
        <title>Conservation of a gene cluster reveals novel cercosporin biosynthetic mechanisms and extends production to the genus Colletotrichum.</title>
        <authorList>
            <person name="de Jonge R."/>
            <person name="Ebert M.K."/>
            <person name="Huitt-Roehl C.R."/>
            <person name="Pal P."/>
            <person name="Suttle J.C."/>
            <person name="Spanner R.E."/>
            <person name="Neubauer J.D."/>
            <person name="Jurick W.M.II."/>
            <person name="Stott K.A."/>
            <person name="Secor G.A."/>
            <person name="Thomma B.P.H.J."/>
            <person name="Van de Peer Y."/>
            <person name="Townsend C.A."/>
            <person name="Bolton M.D."/>
        </authorList>
    </citation>
    <scope>NUCLEOTIDE SEQUENCE [LARGE SCALE GENOMIC DNA]</scope>
    <source>
        <strain evidence="16">CBS538.71</strain>
    </source>
</reference>
<dbReference type="GO" id="GO:0042438">
    <property type="term" value="P:melanin biosynthetic process"/>
    <property type="evidence" value="ECO:0007669"/>
    <property type="project" value="UniProtKB-KW"/>
</dbReference>
<dbReference type="PROSITE" id="PS00497">
    <property type="entry name" value="TYROSINASE_1"/>
    <property type="match status" value="1"/>
</dbReference>
<feature type="region of interest" description="Disordered" evidence="11">
    <location>
        <begin position="746"/>
        <end position="793"/>
    </location>
</feature>
<feature type="region of interest" description="Disordered" evidence="11">
    <location>
        <begin position="442"/>
        <end position="490"/>
    </location>
</feature>
<dbReference type="Proteomes" id="UP000237631">
    <property type="component" value="Unassembled WGS sequence"/>
</dbReference>
<evidence type="ECO:0000313" key="15">
    <source>
        <dbReference type="EMBL" id="PPJ56473.1"/>
    </source>
</evidence>
<comment type="cofactor">
    <cofactor evidence="1">
        <name>Cu(2+)</name>
        <dbReference type="ChEBI" id="CHEBI:29036"/>
    </cofactor>
</comment>
<dbReference type="GO" id="GO:0046872">
    <property type="term" value="F:metal ion binding"/>
    <property type="evidence" value="ECO:0007669"/>
    <property type="project" value="UniProtKB-KW"/>
</dbReference>
<comment type="caution">
    <text evidence="15">The sequence shown here is derived from an EMBL/GenBank/DDBJ whole genome shotgun (WGS) entry which is preliminary data.</text>
</comment>
<proteinExistence type="inferred from homology"/>
<dbReference type="PANTHER" id="PTHR11474:SF76">
    <property type="entry name" value="SHKT DOMAIN-CONTAINING PROTEIN"/>
    <property type="match status" value="1"/>
</dbReference>
<evidence type="ECO:0000256" key="4">
    <source>
        <dbReference type="ARBA" id="ARBA00022723"/>
    </source>
</evidence>
<keyword evidence="4" id="KW-0479">Metal-binding</keyword>
<evidence type="ECO:0000256" key="5">
    <source>
        <dbReference type="ARBA" id="ARBA00023002"/>
    </source>
</evidence>
<dbReference type="AlphaFoldDB" id="A0A2S6C9X9"/>
<keyword evidence="5" id="KW-0560">Oxidoreductase</keyword>
<protein>
    <recommendedName>
        <fullName evidence="3">tyrosinase</fullName>
        <ecNumber evidence="3">1.14.18.1</ecNumber>
    </recommendedName>
</protein>
<keyword evidence="8" id="KW-0470">Melanin biosynthesis</keyword>
<evidence type="ECO:0000313" key="16">
    <source>
        <dbReference type="Proteomes" id="UP000237631"/>
    </source>
</evidence>
<dbReference type="InterPro" id="IPR041640">
    <property type="entry name" value="Tyrosinase_C"/>
</dbReference>
<dbReference type="PRINTS" id="PR00092">
    <property type="entry name" value="TYROSINASE"/>
</dbReference>
<gene>
    <name evidence="15" type="ORF">CBER1_07640</name>
</gene>
<organism evidence="15 16">
    <name type="scientific">Cercospora berteroae</name>
    <dbReference type="NCBI Taxonomy" id="357750"/>
    <lineage>
        <taxon>Eukaryota</taxon>
        <taxon>Fungi</taxon>
        <taxon>Dikarya</taxon>
        <taxon>Ascomycota</taxon>
        <taxon>Pezizomycotina</taxon>
        <taxon>Dothideomycetes</taxon>
        <taxon>Dothideomycetidae</taxon>
        <taxon>Mycosphaerellales</taxon>
        <taxon>Mycosphaerellaceae</taxon>
        <taxon>Cercospora</taxon>
    </lineage>
</organism>
<evidence type="ECO:0000256" key="8">
    <source>
        <dbReference type="ARBA" id="ARBA00023101"/>
    </source>
</evidence>
<comment type="catalytic activity">
    <reaction evidence="9">
        <text>2 L-dopa + O2 = 2 L-dopaquinone + 2 H2O</text>
        <dbReference type="Rhea" id="RHEA:34287"/>
        <dbReference type="ChEBI" id="CHEBI:15377"/>
        <dbReference type="ChEBI" id="CHEBI:15379"/>
        <dbReference type="ChEBI" id="CHEBI:57504"/>
        <dbReference type="ChEBI" id="CHEBI:57924"/>
        <dbReference type="EC" id="1.14.18.1"/>
    </reaction>
</comment>
<evidence type="ECO:0000256" key="1">
    <source>
        <dbReference type="ARBA" id="ARBA00001973"/>
    </source>
</evidence>
<dbReference type="STRING" id="357750.A0A2S6C9X9"/>
<dbReference type="PANTHER" id="PTHR11474">
    <property type="entry name" value="TYROSINASE FAMILY MEMBER"/>
    <property type="match status" value="1"/>
</dbReference>
<evidence type="ECO:0000259" key="14">
    <source>
        <dbReference type="PROSITE" id="PS00498"/>
    </source>
</evidence>
<keyword evidence="16" id="KW-1185">Reference proteome</keyword>
<keyword evidence="6" id="KW-0186">Copper</keyword>
<evidence type="ECO:0000256" key="12">
    <source>
        <dbReference type="SAM" id="SignalP"/>
    </source>
</evidence>
<dbReference type="Gene3D" id="2.60.310.20">
    <property type="match status" value="1"/>
</dbReference>
<evidence type="ECO:0000256" key="6">
    <source>
        <dbReference type="ARBA" id="ARBA00023008"/>
    </source>
</evidence>
<name>A0A2S6C9X9_9PEZI</name>
<feature type="domain" description="Tyrosinase copper-binding" evidence="14">
    <location>
        <begin position="333"/>
        <end position="344"/>
    </location>
</feature>
<feature type="chain" id="PRO_5015602691" description="tyrosinase" evidence="12">
    <location>
        <begin position="24"/>
        <end position="824"/>
    </location>
</feature>
<dbReference type="InterPro" id="IPR008922">
    <property type="entry name" value="Di-copper_centre_dom_sf"/>
</dbReference>
<evidence type="ECO:0000256" key="10">
    <source>
        <dbReference type="ARBA" id="ARBA00048881"/>
    </source>
</evidence>
<feature type="compositionally biased region" description="Low complexity" evidence="11">
    <location>
        <begin position="442"/>
        <end position="453"/>
    </location>
</feature>
<sequence length="824" mass="87628">MHFPSLLAAAALVNVAVSKPASGNELLNRNNNDDLAAQLDKRQAGQVITTGARGLGDGRVHVRLEINELANNRPDMWSLYIRTMAQWKEAAKDDRTGYWGISKIHGVPRIDWDGVQQCDDCDGADGYCTHDSVHFPAWHRAYMALFEQELIKHALEVADSFDGAFGDRLKAAAQALRAPFWDWAANPDQGSTALPPFISGQQVTIEGPNGQETVDNPLYSYHFTDPSDMEYSVFVDWPDAFRWPNSNNKDAHSQEQQVVDAFSNINGNLQDQVYQLLTQCKSYLGFATDASGDQRCANSLEGIHNTIHTNAGGPGADGVSGGHMTYLPLAAFDPIFYLHHANVDRLFTLWQTANPSTYGASQVAPHSTWTIAQGSNQDADSPLMPFRKAADQYWTTNDVRDFVATFAYTYPEFIVGDGQRNTIVNYINQLYGSSPSLTASALSARAEPVDGSNTEGGNGGRGLEAPQGYGGSSSSSSSPASSETGGSGSGTGIGIGIGPISISIGLPWNKPTGGASGPYPTVTGAWNGTKTAGYPAPTGTGAPLNPAFIAPNGSVYQYQCNIETPRYALNGSYSVYVFDGQPGTNDTSEWLGEKNCIGQIGVLAGGDMAHEVFSAGSVPITRYLQKLYLSGKISALSEDVVIPYMKKNLNWIIVYAGERVNPESLNGYKASFLSGLLSPILDGELPSWSNLLPQVDVTKDKVGGITEAVEGLLGGVGDALSDAIGDIGGNIGGIIGGLIPGGNAPQGYGSASSAPSYPGKTEDSPVPATTAPPSQNPPSYPSPEEEEEEVTTTVYTTQYVTYCPCTESTAAPQHPTATAYAKQY</sequence>
<dbReference type="EC" id="1.14.18.1" evidence="3"/>
<dbReference type="Gene3D" id="1.10.1280.10">
    <property type="entry name" value="Di-copper center containing domain from catechol oxidase"/>
    <property type="match status" value="1"/>
</dbReference>
<feature type="signal peptide" evidence="12">
    <location>
        <begin position="1"/>
        <end position="23"/>
    </location>
</feature>
<dbReference type="SUPFAM" id="SSF48056">
    <property type="entry name" value="Di-copper centre-containing domain"/>
    <property type="match status" value="1"/>
</dbReference>
<dbReference type="InterPro" id="IPR002227">
    <property type="entry name" value="Tyrosinase_Cu-bd"/>
</dbReference>
<keyword evidence="12" id="KW-0732">Signal</keyword>
<comment type="similarity">
    <text evidence="2">Belongs to the tyrosinase family.</text>
</comment>
<feature type="domain" description="Tyrosinase copper-binding" evidence="13">
    <location>
        <begin position="130"/>
        <end position="147"/>
    </location>
</feature>
<keyword evidence="7" id="KW-0503">Monooxygenase</keyword>
<dbReference type="PROSITE" id="PS00498">
    <property type="entry name" value="TYROSINASE_2"/>
    <property type="match status" value="1"/>
</dbReference>
<dbReference type="GO" id="GO:0004503">
    <property type="term" value="F:tyrosinase activity"/>
    <property type="evidence" value="ECO:0007669"/>
    <property type="project" value="UniProtKB-EC"/>
</dbReference>